<evidence type="ECO:0000259" key="1">
    <source>
        <dbReference type="PROSITE" id="PS51707"/>
    </source>
</evidence>
<proteinExistence type="predicted"/>
<dbReference type="InterPro" id="IPR033469">
    <property type="entry name" value="CYTH-like_dom_sf"/>
</dbReference>
<dbReference type="PANTHER" id="PTHR39569:SF1">
    <property type="entry name" value="INORGANIC TRIPHOSPHATASE"/>
    <property type="match status" value="1"/>
</dbReference>
<accession>A0ABV8A0F1</accession>
<dbReference type="PROSITE" id="PS51707">
    <property type="entry name" value="CYTH"/>
    <property type="match status" value="1"/>
</dbReference>
<dbReference type="PANTHER" id="PTHR39569">
    <property type="entry name" value="INORGANIC TRIPHOSPHATASE"/>
    <property type="match status" value="1"/>
</dbReference>
<keyword evidence="3" id="KW-1185">Reference proteome</keyword>
<protein>
    <submittedName>
        <fullName evidence="2">CYTH domain-containing protein</fullName>
    </submittedName>
</protein>
<dbReference type="Gene3D" id="2.40.320.10">
    <property type="entry name" value="Hypothetical Protein Pfu-838710-001"/>
    <property type="match status" value="1"/>
</dbReference>
<comment type="caution">
    <text evidence="2">The sequence shown here is derived from an EMBL/GenBank/DDBJ whole genome shotgun (WGS) entry which is preliminary data.</text>
</comment>
<sequence length="294" mass="32575">MSLEVELKLLLPPSAQERLREQSLLQGLAAERFELINIYCDTPEQTLTQSGMALRLRNKGTQWLQTLKTQGQVEGGLHRRMEWEMPVAGPALEWSELPADVLPSDLNRASVSPIFETRFARSLWVLTVDDSVIELVLDTGSVSTGAAELPLSEIELELKSGSPKALFRVAEQLAAHLPVLPSDINKAERGYRLVNGATDWPVTPNKEAPLSAWTAALCRQCEALPASRGDLTHTLHGLMERGDIHPGLWRGLHDALQTDTEHWGELPGIQRLGQWLVHQSAVQWQEAATEGVKQ</sequence>
<gene>
    <name evidence="2" type="ORF">ACFOOG_14265</name>
</gene>
<feature type="domain" description="CYTH" evidence="1">
    <location>
        <begin position="2"/>
        <end position="197"/>
    </location>
</feature>
<dbReference type="RefSeq" id="WP_380697850.1">
    <property type="nucleotide sequence ID" value="NZ_JBHRYR010000004.1"/>
</dbReference>
<dbReference type="CDD" id="cd07756">
    <property type="entry name" value="CYTH-like_Pase_CHAD"/>
    <property type="match status" value="1"/>
</dbReference>
<dbReference type="EMBL" id="JBHRYR010000004">
    <property type="protein sequence ID" value="MFC3854004.1"/>
    <property type="molecule type" value="Genomic_DNA"/>
</dbReference>
<organism evidence="2 3">
    <name type="scientific">Saccharospirillum mangrovi</name>
    <dbReference type="NCBI Taxonomy" id="2161747"/>
    <lineage>
        <taxon>Bacteria</taxon>
        <taxon>Pseudomonadati</taxon>
        <taxon>Pseudomonadota</taxon>
        <taxon>Gammaproteobacteria</taxon>
        <taxon>Oceanospirillales</taxon>
        <taxon>Saccharospirillaceae</taxon>
        <taxon>Saccharospirillum</taxon>
    </lineage>
</organism>
<evidence type="ECO:0000313" key="3">
    <source>
        <dbReference type="Proteomes" id="UP001595617"/>
    </source>
</evidence>
<dbReference type="InterPro" id="IPR039013">
    <property type="entry name" value="YgiF"/>
</dbReference>
<dbReference type="SUPFAM" id="SSF55154">
    <property type="entry name" value="CYTH-like phosphatases"/>
    <property type="match status" value="1"/>
</dbReference>
<name>A0ABV8A0F1_9GAMM</name>
<dbReference type="Pfam" id="PF01928">
    <property type="entry name" value="CYTH"/>
    <property type="match status" value="1"/>
</dbReference>
<dbReference type="InterPro" id="IPR023577">
    <property type="entry name" value="CYTH_domain"/>
</dbReference>
<reference evidence="3" key="1">
    <citation type="journal article" date="2019" name="Int. J. Syst. Evol. Microbiol.">
        <title>The Global Catalogue of Microorganisms (GCM) 10K type strain sequencing project: providing services to taxonomists for standard genome sequencing and annotation.</title>
        <authorList>
            <consortium name="The Broad Institute Genomics Platform"/>
            <consortium name="The Broad Institute Genome Sequencing Center for Infectious Disease"/>
            <person name="Wu L."/>
            <person name="Ma J."/>
        </authorList>
    </citation>
    <scope>NUCLEOTIDE SEQUENCE [LARGE SCALE GENOMIC DNA]</scope>
    <source>
        <strain evidence="3">IBRC 10765</strain>
    </source>
</reference>
<dbReference type="Proteomes" id="UP001595617">
    <property type="component" value="Unassembled WGS sequence"/>
</dbReference>
<evidence type="ECO:0000313" key="2">
    <source>
        <dbReference type="EMBL" id="MFC3854004.1"/>
    </source>
</evidence>
<dbReference type="SMART" id="SM01118">
    <property type="entry name" value="CYTH"/>
    <property type="match status" value="1"/>
</dbReference>